<dbReference type="Proteomes" id="UP000829196">
    <property type="component" value="Unassembled WGS sequence"/>
</dbReference>
<gene>
    <name evidence="1" type="ORF">KFK09_019675</name>
</gene>
<accession>A0A8T3ASV7</accession>
<organism evidence="1 2">
    <name type="scientific">Dendrobium nobile</name>
    <name type="common">Orchid</name>
    <dbReference type="NCBI Taxonomy" id="94219"/>
    <lineage>
        <taxon>Eukaryota</taxon>
        <taxon>Viridiplantae</taxon>
        <taxon>Streptophyta</taxon>
        <taxon>Embryophyta</taxon>
        <taxon>Tracheophyta</taxon>
        <taxon>Spermatophyta</taxon>
        <taxon>Magnoliopsida</taxon>
        <taxon>Liliopsida</taxon>
        <taxon>Asparagales</taxon>
        <taxon>Orchidaceae</taxon>
        <taxon>Epidendroideae</taxon>
        <taxon>Malaxideae</taxon>
        <taxon>Dendrobiinae</taxon>
        <taxon>Dendrobium</taxon>
    </lineage>
</organism>
<keyword evidence="2" id="KW-1185">Reference proteome</keyword>
<dbReference type="AlphaFoldDB" id="A0A8T3ASV7"/>
<reference evidence="1" key="1">
    <citation type="journal article" date="2022" name="Front. Genet.">
        <title>Chromosome-Scale Assembly of the Dendrobium nobile Genome Provides Insights Into the Molecular Mechanism of the Biosynthesis of the Medicinal Active Ingredient of Dendrobium.</title>
        <authorList>
            <person name="Xu Q."/>
            <person name="Niu S.-C."/>
            <person name="Li K.-L."/>
            <person name="Zheng P.-J."/>
            <person name="Zhang X.-J."/>
            <person name="Jia Y."/>
            <person name="Liu Y."/>
            <person name="Niu Y.-X."/>
            <person name="Yu L.-H."/>
            <person name="Chen D.-F."/>
            <person name="Zhang G.-Q."/>
        </authorList>
    </citation>
    <scope>NUCLEOTIDE SEQUENCE</scope>
    <source>
        <tissue evidence="1">Leaf</tissue>
    </source>
</reference>
<comment type="caution">
    <text evidence="1">The sequence shown here is derived from an EMBL/GenBank/DDBJ whole genome shotgun (WGS) entry which is preliminary data.</text>
</comment>
<sequence>MIPNLILKFSNSNVHKKSCMIEVIYCDVSIILKIKIFTITAKALKFFIFPTIAH</sequence>
<protein>
    <submittedName>
        <fullName evidence="1">Uncharacterized protein</fullName>
    </submittedName>
</protein>
<evidence type="ECO:0000313" key="1">
    <source>
        <dbReference type="EMBL" id="KAI0498782.1"/>
    </source>
</evidence>
<name>A0A8T3ASV7_DENNO</name>
<evidence type="ECO:0000313" key="2">
    <source>
        <dbReference type="Proteomes" id="UP000829196"/>
    </source>
</evidence>
<proteinExistence type="predicted"/>
<dbReference type="EMBL" id="JAGYWB010000014">
    <property type="protein sequence ID" value="KAI0498782.1"/>
    <property type="molecule type" value="Genomic_DNA"/>
</dbReference>